<feature type="transmembrane region" description="Helical" evidence="1">
    <location>
        <begin position="121"/>
        <end position="143"/>
    </location>
</feature>
<keyword evidence="1" id="KW-1133">Transmembrane helix</keyword>
<keyword evidence="1" id="KW-0812">Transmembrane</keyword>
<reference evidence="3" key="1">
    <citation type="journal article" date="2019" name="Int. J. Syst. Evol. Microbiol.">
        <title>The Global Catalogue of Microorganisms (GCM) 10K type strain sequencing project: providing services to taxonomists for standard genome sequencing and annotation.</title>
        <authorList>
            <consortium name="The Broad Institute Genomics Platform"/>
            <consortium name="The Broad Institute Genome Sequencing Center for Infectious Disease"/>
            <person name="Wu L."/>
            <person name="Ma J."/>
        </authorList>
    </citation>
    <scope>NUCLEOTIDE SEQUENCE [LARGE SCALE GENOMIC DNA]</scope>
    <source>
        <strain evidence="3">CCM 8911</strain>
    </source>
</reference>
<evidence type="ECO:0000313" key="3">
    <source>
        <dbReference type="Proteomes" id="UP001597249"/>
    </source>
</evidence>
<comment type="caution">
    <text evidence="2">The sequence shown here is derived from an EMBL/GenBank/DDBJ whole genome shotgun (WGS) entry which is preliminary data.</text>
</comment>
<organism evidence="2 3">
    <name type="scientific">Lacticaseibacillus jixianensis</name>
    <dbReference type="NCBI Taxonomy" id="2486012"/>
    <lineage>
        <taxon>Bacteria</taxon>
        <taxon>Bacillati</taxon>
        <taxon>Bacillota</taxon>
        <taxon>Bacilli</taxon>
        <taxon>Lactobacillales</taxon>
        <taxon>Lactobacillaceae</taxon>
        <taxon>Lacticaseibacillus</taxon>
    </lineage>
</organism>
<keyword evidence="1" id="KW-0472">Membrane</keyword>
<keyword evidence="3" id="KW-1185">Reference proteome</keyword>
<gene>
    <name evidence="2" type="ORF">ACFQ3L_01660</name>
</gene>
<proteinExistence type="predicted"/>
<feature type="transmembrane region" description="Helical" evidence="1">
    <location>
        <begin position="190"/>
        <end position="211"/>
    </location>
</feature>
<dbReference type="RefSeq" id="WP_125584853.1">
    <property type="nucleotide sequence ID" value="NZ_JBHTMO010000002.1"/>
</dbReference>
<feature type="transmembrane region" description="Helical" evidence="1">
    <location>
        <begin position="37"/>
        <end position="66"/>
    </location>
</feature>
<protein>
    <submittedName>
        <fullName evidence="2">Uncharacterized protein</fullName>
    </submittedName>
</protein>
<sequence>MTIQKGALVLSRFLQVASLPLLLNWSNVQWHDWPLLALLGLTLALSALGSTARVGAWTVAALALAVIGSSSQWALLPLALAQIGLGVLLTTQKMSPHLAISGWLIETTFLQILLSASLTQGLTVMAPVVYTLLNALLLLAVWADRLPLWVLAGLVLVGLGTGYWLQQITLTFAAAVLVVLSVLNSRRIKLTALPFCWAAILLNVMFVAIRLHG</sequence>
<evidence type="ECO:0000313" key="2">
    <source>
        <dbReference type="EMBL" id="MFD1392296.1"/>
    </source>
</evidence>
<evidence type="ECO:0000256" key="1">
    <source>
        <dbReference type="SAM" id="Phobius"/>
    </source>
</evidence>
<name>A0ABW4B7H6_9LACO</name>
<dbReference type="EMBL" id="JBHTMO010000002">
    <property type="protein sequence ID" value="MFD1392296.1"/>
    <property type="molecule type" value="Genomic_DNA"/>
</dbReference>
<accession>A0ABW4B7H6</accession>
<feature type="transmembrane region" description="Helical" evidence="1">
    <location>
        <begin position="163"/>
        <end position="183"/>
    </location>
</feature>
<dbReference type="Proteomes" id="UP001597249">
    <property type="component" value="Unassembled WGS sequence"/>
</dbReference>
<feature type="transmembrane region" description="Helical" evidence="1">
    <location>
        <begin position="97"/>
        <end position="114"/>
    </location>
</feature>